<protein>
    <recommendedName>
        <fullName evidence="1">Small nuclear ribonucleoprotein Prp3 C-terminal domain-containing protein</fullName>
    </recommendedName>
</protein>
<sequence length="217" mass="23984">MSGLLEESLDTISILQAMYPLPTELEIGATTAAYLLDPSRTPPNILEIVLNLLVDEDEVHPLSIVIGLPVKSDDQVKISPRQPAWLNRMQHDSLLSSIPPCDAPDAILDTIESIKASASILLHSTRAPTPPPVEKVEEVLERVWFWFPSLSTREKRRDLVEYAPRYGLTGFVLAGKPGLLCLEGDAKQVDHYMSSIKSESWSDIPSHQKKVGVLLQG</sequence>
<dbReference type="InParanoid" id="A0A1Y2B4J9"/>
<dbReference type="OrthoDB" id="432412at2759"/>
<dbReference type="Proteomes" id="UP000193986">
    <property type="component" value="Unassembled WGS sequence"/>
</dbReference>
<dbReference type="InterPro" id="IPR017359">
    <property type="entry name" value="Phi-like"/>
</dbReference>
<proteinExistence type="predicted"/>
<keyword evidence="3" id="KW-1185">Reference proteome</keyword>
<dbReference type="EMBL" id="MCFC01000023">
    <property type="protein sequence ID" value="ORY29758.1"/>
    <property type="molecule type" value="Genomic_DNA"/>
</dbReference>
<evidence type="ECO:0000313" key="2">
    <source>
        <dbReference type="EMBL" id="ORY29758.1"/>
    </source>
</evidence>
<reference evidence="2 3" key="1">
    <citation type="submission" date="2016-07" db="EMBL/GenBank/DDBJ databases">
        <title>Pervasive Adenine N6-methylation of Active Genes in Fungi.</title>
        <authorList>
            <consortium name="DOE Joint Genome Institute"/>
            <person name="Mondo S.J."/>
            <person name="Dannebaum R.O."/>
            <person name="Kuo R.C."/>
            <person name="Labutti K."/>
            <person name="Haridas S."/>
            <person name="Kuo A."/>
            <person name="Salamov A."/>
            <person name="Ahrendt S.R."/>
            <person name="Lipzen A."/>
            <person name="Sullivan W."/>
            <person name="Andreopoulos W.B."/>
            <person name="Clum A."/>
            <person name="Lindquist E."/>
            <person name="Daum C."/>
            <person name="Ramamoorthy G.K."/>
            <person name="Gryganskyi A."/>
            <person name="Culley D."/>
            <person name="Magnuson J.K."/>
            <person name="James T.Y."/>
            <person name="O'Malley M.A."/>
            <person name="Stajich J.E."/>
            <person name="Spatafora J.W."/>
            <person name="Visel A."/>
            <person name="Grigoriev I.V."/>
        </authorList>
    </citation>
    <scope>NUCLEOTIDE SEQUENCE [LARGE SCALE GENOMIC DNA]</scope>
    <source>
        <strain evidence="2 3">68-887.2</strain>
    </source>
</reference>
<dbReference type="Gene3D" id="3.10.110.10">
    <property type="entry name" value="Ubiquitin Conjugating Enzyme"/>
    <property type="match status" value="1"/>
</dbReference>
<accession>A0A1Y2B4J9</accession>
<evidence type="ECO:0000313" key="3">
    <source>
        <dbReference type="Proteomes" id="UP000193986"/>
    </source>
</evidence>
<dbReference type="PANTHER" id="PTHR15955">
    <property type="entry name" value="RWD DOMAIN CONTAINING PROTEIN 2"/>
    <property type="match status" value="1"/>
</dbReference>
<dbReference type="CDD" id="cd24163">
    <property type="entry name" value="RWDD2_C"/>
    <property type="match status" value="1"/>
</dbReference>
<dbReference type="InterPro" id="IPR010541">
    <property type="entry name" value="Prp3_C"/>
</dbReference>
<dbReference type="PANTHER" id="PTHR15955:SF10">
    <property type="entry name" value="DUF1115 DOMAIN PROTEIN (AFU_ORTHOLOGUE AFUA_5G14750)"/>
    <property type="match status" value="1"/>
</dbReference>
<comment type="caution">
    <text evidence="2">The sequence shown here is derived from an EMBL/GenBank/DDBJ whole genome shotgun (WGS) entry which is preliminary data.</text>
</comment>
<feature type="domain" description="Small nuclear ribonucleoprotein Prp3 C-terminal" evidence="1">
    <location>
        <begin position="144"/>
        <end position="205"/>
    </location>
</feature>
<dbReference type="SUPFAM" id="SSF54495">
    <property type="entry name" value="UBC-like"/>
    <property type="match status" value="1"/>
</dbReference>
<gene>
    <name evidence="2" type="ORF">BCR39DRAFT_530877</name>
</gene>
<dbReference type="InterPro" id="IPR059181">
    <property type="entry name" value="RWDD2A-B_C"/>
</dbReference>
<name>A0A1Y2B4J9_9TREE</name>
<dbReference type="Pfam" id="PF06544">
    <property type="entry name" value="Prp3_C"/>
    <property type="match status" value="1"/>
</dbReference>
<dbReference type="AlphaFoldDB" id="A0A1Y2B4J9"/>
<evidence type="ECO:0000259" key="1">
    <source>
        <dbReference type="Pfam" id="PF06544"/>
    </source>
</evidence>
<dbReference type="STRING" id="71784.A0A1Y2B4J9"/>
<dbReference type="InterPro" id="IPR016135">
    <property type="entry name" value="UBQ-conjugating_enzyme/RWD"/>
</dbReference>
<organism evidence="2 3">
    <name type="scientific">Naematelia encephala</name>
    <dbReference type="NCBI Taxonomy" id="71784"/>
    <lineage>
        <taxon>Eukaryota</taxon>
        <taxon>Fungi</taxon>
        <taxon>Dikarya</taxon>
        <taxon>Basidiomycota</taxon>
        <taxon>Agaricomycotina</taxon>
        <taxon>Tremellomycetes</taxon>
        <taxon>Tremellales</taxon>
        <taxon>Naemateliaceae</taxon>
        <taxon>Naematelia</taxon>
    </lineage>
</organism>